<dbReference type="GO" id="GO:0005484">
    <property type="term" value="F:SNAP receptor activity"/>
    <property type="evidence" value="ECO:0007669"/>
    <property type="project" value="TreeGrafter"/>
</dbReference>
<comment type="similarity">
    <text evidence="2">Belongs to the VTI1 family.</text>
</comment>
<evidence type="ECO:0000256" key="7">
    <source>
        <dbReference type="ARBA" id="ARBA00023054"/>
    </source>
</evidence>
<evidence type="ECO:0000256" key="3">
    <source>
        <dbReference type="ARBA" id="ARBA00022448"/>
    </source>
</evidence>
<sequence>MAELFESYASDFAQVLKSAEGRLAINAHKMSADALRTVLRHAEAEADEAGELCSQMEIEVQGFPQSVRDRYAGKLQSLKGDLDMLHRKLRAAKQPDSGSGLPLDGYRDQDEGQTTDAAFLQRQRMLEGTSLLEQGTERLENSTRLALESEDIGANILQDLRGQREQLEHSRNTLHTADAHIGRSSRTLQQMIRRAKQQKLVTTAIVVVLVLLILLILYSKL</sequence>
<keyword evidence="6 10" id="KW-1133">Transmembrane helix</keyword>
<dbReference type="FunFam" id="1.20.5.110:FF:000002">
    <property type="entry name" value="Vesicle transport through interaction with t-SNAREsB"/>
    <property type="match status" value="1"/>
</dbReference>
<dbReference type="OrthoDB" id="430637at2759"/>
<dbReference type="GO" id="GO:0005789">
    <property type="term" value="C:endoplasmic reticulum membrane"/>
    <property type="evidence" value="ECO:0007669"/>
    <property type="project" value="TreeGrafter"/>
</dbReference>
<dbReference type="GO" id="GO:0000149">
    <property type="term" value="F:SNARE binding"/>
    <property type="evidence" value="ECO:0007669"/>
    <property type="project" value="TreeGrafter"/>
</dbReference>
<keyword evidence="3" id="KW-0813">Transport</keyword>
<dbReference type="GO" id="GO:0031902">
    <property type="term" value="C:late endosome membrane"/>
    <property type="evidence" value="ECO:0007669"/>
    <property type="project" value="TreeGrafter"/>
</dbReference>
<keyword evidence="7" id="KW-0175">Coiled coil</keyword>
<keyword evidence="8 10" id="KW-0472">Membrane</keyword>
<feature type="domain" description="T-SNARE coiled-coil homology" evidence="11">
    <location>
        <begin position="124"/>
        <end position="191"/>
    </location>
</feature>
<proteinExistence type="inferred from homology"/>
<keyword evidence="4 10" id="KW-0812">Transmembrane</keyword>
<dbReference type="Proteomes" id="UP000232875">
    <property type="component" value="Unassembled WGS sequence"/>
</dbReference>
<evidence type="ECO:0000256" key="6">
    <source>
        <dbReference type="ARBA" id="ARBA00022989"/>
    </source>
</evidence>
<feature type="region of interest" description="Disordered" evidence="9">
    <location>
        <begin position="91"/>
        <end position="111"/>
    </location>
</feature>
<dbReference type="CDD" id="cd15862">
    <property type="entry name" value="SNARE_Vti1"/>
    <property type="match status" value="1"/>
</dbReference>
<dbReference type="STRING" id="2020962.A0A2N1JGM5"/>
<dbReference type="InterPro" id="IPR038407">
    <property type="entry name" value="v-SNARE_N_sf"/>
</dbReference>
<gene>
    <name evidence="12" type="ORF">MVES_000394</name>
</gene>
<evidence type="ECO:0000313" key="13">
    <source>
        <dbReference type="Proteomes" id="UP000232875"/>
    </source>
</evidence>
<evidence type="ECO:0000256" key="10">
    <source>
        <dbReference type="SAM" id="Phobius"/>
    </source>
</evidence>
<dbReference type="GO" id="GO:0016236">
    <property type="term" value="P:macroautophagy"/>
    <property type="evidence" value="ECO:0007669"/>
    <property type="project" value="TreeGrafter"/>
</dbReference>
<evidence type="ECO:0000256" key="8">
    <source>
        <dbReference type="ARBA" id="ARBA00023136"/>
    </source>
</evidence>
<dbReference type="GO" id="GO:0006896">
    <property type="term" value="P:Golgi to vacuole transport"/>
    <property type="evidence" value="ECO:0007669"/>
    <property type="project" value="TreeGrafter"/>
</dbReference>
<dbReference type="AlphaFoldDB" id="A0A2N1JGM5"/>
<dbReference type="PANTHER" id="PTHR21230:SF26">
    <property type="entry name" value="VESICLE TRANSPORT THROUGH INTERACTION WITH T-SNARES HOMOLOG 1A"/>
    <property type="match status" value="1"/>
</dbReference>
<dbReference type="GO" id="GO:0048280">
    <property type="term" value="P:vesicle fusion with Golgi apparatus"/>
    <property type="evidence" value="ECO:0007669"/>
    <property type="project" value="TreeGrafter"/>
</dbReference>
<dbReference type="GO" id="GO:0005829">
    <property type="term" value="C:cytosol"/>
    <property type="evidence" value="ECO:0007669"/>
    <property type="project" value="GOC"/>
</dbReference>
<comment type="subcellular location">
    <subcellularLocation>
        <location evidence="1">Membrane</location>
        <topology evidence="1">Single-pass type IV membrane protein</topology>
    </subcellularLocation>
</comment>
<evidence type="ECO:0000256" key="1">
    <source>
        <dbReference type="ARBA" id="ARBA00004211"/>
    </source>
</evidence>
<name>A0A2N1JGM5_9BASI</name>
<organism evidence="12 13">
    <name type="scientific">Malassezia vespertilionis</name>
    <dbReference type="NCBI Taxonomy" id="2020962"/>
    <lineage>
        <taxon>Eukaryota</taxon>
        <taxon>Fungi</taxon>
        <taxon>Dikarya</taxon>
        <taxon>Basidiomycota</taxon>
        <taxon>Ustilaginomycotina</taxon>
        <taxon>Malasseziomycetes</taxon>
        <taxon>Malasseziales</taxon>
        <taxon>Malasseziaceae</taxon>
        <taxon>Malassezia</taxon>
    </lineage>
</organism>
<dbReference type="InterPro" id="IPR007705">
    <property type="entry name" value="Vesicle_trsprt_v-SNARE_N"/>
</dbReference>
<dbReference type="GO" id="GO:0042147">
    <property type="term" value="P:retrograde transport, endosome to Golgi"/>
    <property type="evidence" value="ECO:0007669"/>
    <property type="project" value="TreeGrafter"/>
</dbReference>
<dbReference type="Gene3D" id="1.20.5.110">
    <property type="match status" value="1"/>
</dbReference>
<dbReference type="GO" id="GO:0005794">
    <property type="term" value="C:Golgi apparatus"/>
    <property type="evidence" value="ECO:0007669"/>
    <property type="project" value="TreeGrafter"/>
</dbReference>
<keyword evidence="13" id="KW-1185">Reference proteome</keyword>
<dbReference type="EMBL" id="KZ454987">
    <property type="protein sequence ID" value="PKI85701.1"/>
    <property type="molecule type" value="Genomic_DNA"/>
</dbReference>
<evidence type="ECO:0000259" key="11">
    <source>
        <dbReference type="SMART" id="SM00397"/>
    </source>
</evidence>
<dbReference type="Gene3D" id="1.20.58.400">
    <property type="entry name" value="t-snare proteins"/>
    <property type="match status" value="1"/>
</dbReference>
<accession>A0A2N1JGM5</accession>
<keyword evidence="5" id="KW-0653">Protein transport</keyword>
<evidence type="ECO:0000256" key="2">
    <source>
        <dbReference type="ARBA" id="ARBA00006108"/>
    </source>
</evidence>
<reference evidence="12 13" key="1">
    <citation type="submission" date="2017-10" db="EMBL/GenBank/DDBJ databases">
        <title>A novel species of cold-tolerant Malassezia isolated from bats.</title>
        <authorList>
            <person name="Lorch J.M."/>
            <person name="Palmer J.M."/>
            <person name="Vanderwolf K.J."/>
            <person name="Schmidt K.Z."/>
            <person name="Verant M.L."/>
            <person name="Weller T.J."/>
            <person name="Blehert D.S."/>
        </authorList>
    </citation>
    <scope>NUCLEOTIDE SEQUENCE [LARGE SCALE GENOMIC DNA]</scope>
    <source>
        <strain evidence="12 13">NWHC:44797-103</strain>
    </source>
</reference>
<dbReference type="InterPro" id="IPR000727">
    <property type="entry name" value="T_SNARE_dom"/>
</dbReference>
<evidence type="ECO:0000256" key="9">
    <source>
        <dbReference type="SAM" id="MobiDB-lite"/>
    </source>
</evidence>
<dbReference type="GO" id="GO:0006891">
    <property type="term" value="P:intra-Golgi vesicle-mediated transport"/>
    <property type="evidence" value="ECO:0007669"/>
    <property type="project" value="TreeGrafter"/>
</dbReference>
<dbReference type="GO" id="GO:0006886">
    <property type="term" value="P:intracellular protein transport"/>
    <property type="evidence" value="ECO:0007669"/>
    <property type="project" value="InterPro"/>
</dbReference>
<dbReference type="Pfam" id="PF12352">
    <property type="entry name" value="V-SNARE_C"/>
    <property type="match status" value="1"/>
</dbReference>
<dbReference type="SUPFAM" id="SSF47661">
    <property type="entry name" value="t-snare proteins"/>
    <property type="match status" value="1"/>
</dbReference>
<dbReference type="InterPro" id="IPR010989">
    <property type="entry name" value="SNARE"/>
</dbReference>
<dbReference type="Pfam" id="PF05008">
    <property type="entry name" value="V-SNARE"/>
    <property type="match status" value="1"/>
</dbReference>
<evidence type="ECO:0000256" key="5">
    <source>
        <dbReference type="ARBA" id="ARBA00022927"/>
    </source>
</evidence>
<dbReference type="GO" id="GO:0012507">
    <property type="term" value="C:ER to Golgi transport vesicle membrane"/>
    <property type="evidence" value="ECO:0007669"/>
    <property type="project" value="TreeGrafter"/>
</dbReference>
<dbReference type="SUPFAM" id="SSF58038">
    <property type="entry name" value="SNARE fusion complex"/>
    <property type="match status" value="1"/>
</dbReference>
<dbReference type="PANTHER" id="PTHR21230">
    <property type="entry name" value="VESICLE TRANSPORT V-SNARE PROTEIN VTI1-RELATED"/>
    <property type="match status" value="1"/>
</dbReference>
<evidence type="ECO:0000313" key="12">
    <source>
        <dbReference type="EMBL" id="PKI85701.1"/>
    </source>
</evidence>
<protein>
    <recommendedName>
        <fullName evidence="11">t-SNARE coiled-coil homology domain-containing protein</fullName>
    </recommendedName>
</protein>
<feature type="transmembrane region" description="Helical" evidence="10">
    <location>
        <begin position="200"/>
        <end position="218"/>
    </location>
</feature>
<dbReference type="GO" id="GO:0031201">
    <property type="term" value="C:SNARE complex"/>
    <property type="evidence" value="ECO:0007669"/>
    <property type="project" value="TreeGrafter"/>
</dbReference>
<dbReference type="SMART" id="SM00397">
    <property type="entry name" value="t_SNARE"/>
    <property type="match status" value="1"/>
</dbReference>
<evidence type="ECO:0000256" key="4">
    <source>
        <dbReference type="ARBA" id="ARBA00022692"/>
    </source>
</evidence>